<proteinExistence type="predicted"/>
<reference evidence="1 2" key="1">
    <citation type="submission" date="2019-04" db="EMBL/GenBank/DDBJ databases">
        <title>Sphingobacterium olei sp. nov., isolated from oil-contaminated soil.</title>
        <authorList>
            <person name="Liu B."/>
        </authorList>
    </citation>
    <scope>NUCLEOTIDE SEQUENCE [LARGE SCALE GENOMIC DNA]</scope>
    <source>
        <strain evidence="1 2">HAL-9</strain>
    </source>
</reference>
<dbReference type="PROSITE" id="PS51257">
    <property type="entry name" value="PROKAR_LIPOPROTEIN"/>
    <property type="match status" value="1"/>
</dbReference>
<protein>
    <recommendedName>
        <fullName evidence="3">Lipoprotein</fullName>
    </recommendedName>
</protein>
<comment type="caution">
    <text evidence="1">The sequence shown here is derived from an EMBL/GenBank/DDBJ whole genome shotgun (WGS) entry which is preliminary data.</text>
</comment>
<evidence type="ECO:0000313" key="2">
    <source>
        <dbReference type="Proteomes" id="UP000306808"/>
    </source>
</evidence>
<name>A0A4U0NHV8_9SPHI</name>
<keyword evidence="2" id="KW-1185">Reference proteome</keyword>
<dbReference type="Proteomes" id="UP000306808">
    <property type="component" value="Unassembled WGS sequence"/>
</dbReference>
<evidence type="ECO:0000313" key="1">
    <source>
        <dbReference type="EMBL" id="TJZ53573.1"/>
    </source>
</evidence>
<accession>A0A4U0NHV8</accession>
<dbReference type="OrthoDB" id="1431329at2"/>
<gene>
    <name evidence="1" type="ORF">FAZ15_16160</name>
</gene>
<sequence>MKRILLILSIFLLFTACRRPSHFDDRASLLSYIENPQNGLLQEIKLANGMVLNAYFLPAALLLGSDIKSNTSLNDKIYLVLGFSLNNKELLAQLDAQTYGTIIQTMSFNMEQFLHITLDTDESIESLGVFFQPTYNMSQRNNLFVVMNKAKLYKSKKITIRLEEFGLGIGEQDFEFKTGDVKYITSVLIKNID</sequence>
<dbReference type="RefSeq" id="WP_136902367.1">
    <property type="nucleotide sequence ID" value="NZ_SUME01000007.1"/>
</dbReference>
<evidence type="ECO:0008006" key="3">
    <source>
        <dbReference type="Google" id="ProtNLM"/>
    </source>
</evidence>
<dbReference type="EMBL" id="SUME01000007">
    <property type="protein sequence ID" value="TJZ53573.1"/>
    <property type="molecule type" value="Genomic_DNA"/>
</dbReference>
<dbReference type="AlphaFoldDB" id="A0A4U0NHV8"/>
<organism evidence="1 2">
    <name type="scientific">Sphingobacterium olei</name>
    <dbReference type="NCBI Taxonomy" id="2571155"/>
    <lineage>
        <taxon>Bacteria</taxon>
        <taxon>Pseudomonadati</taxon>
        <taxon>Bacteroidota</taxon>
        <taxon>Sphingobacteriia</taxon>
        <taxon>Sphingobacteriales</taxon>
        <taxon>Sphingobacteriaceae</taxon>
        <taxon>Sphingobacterium</taxon>
    </lineage>
</organism>